<keyword evidence="2" id="KW-1185">Reference proteome</keyword>
<dbReference type="RefSeq" id="WP_034334180.1">
    <property type="nucleotide sequence ID" value="NZ_CP091521.1"/>
</dbReference>
<protein>
    <submittedName>
        <fullName evidence="1">Chorismate--pyruvate lyase family protein</fullName>
    </submittedName>
</protein>
<evidence type="ECO:0000313" key="1">
    <source>
        <dbReference type="EMBL" id="UOP05244.1"/>
    </source>
</evidence>
<dbReference type="KEGG" id="ckh:LVJ77_03235"/>
<proteinExistence type="predicted"/>
<reference evidence="1" key="2">
    <citation type="submission" date="2024-09" db="EMBL/GenBank/DDBJ databases">
        <authorList>
            <person name="Veyrier F.J."/>
        </authorList>
    </citation>
    <scope>NUCLEOTIDE SEQUENCE</scope>
    <source>
        <strain evidence="1">17694</strain>
    </source>
</reference>
<sequence>MIWQTDIPPCAAALRRIAVQQSLTRALGEVAAFSVRLRHLGAANGVPPHFADWRLPAQSFVREVDLCLNGAAVGWAQSLCAADSAWRAVLDCGNTSLGAKLFGGGAAWRRSELAFTAGADGFILMRRSRFTAENGDELYLAEGFLPNILDFL</sequence>
<gene>
    <name evidence="1" type="ORF">LVJ77_03235</name>
</gene>
<dbReference type="InterPro" id="IPR028978">
    <property type="entry name" value="Chorismate_lyase_/UTRA_dom_sf"/>
</dbReference>
<dbReference type="SUPFAM" id="SSF64288">
    <property type="entry name" value="Chorismate lyase-like"/>
    <property type="match status" value="1"/>
</dbReference>
<organism evidence="1 2">
    <name type="scientific">Conchiformibius kuhniae</name>
    <dbReference type="NCBI Taxonomy" id="211502"/>
    <lineage>
        <taxon>Bacteria</taxon>
        <taxon>Pseudomonadati</taxon>
        <taxon>Pseudomonadota</taxon>
        <taxon>Betaproteobacteria</taxon>
        <taxon>Neisseriales</taxon>
        <taxon>Neisseriaceae</taxon>
        <taxon>Conchiformibius</taxon>
    </lineage>
</organism>
<keyword evidence="1" id="KW-0456">Lyase</keyword>
<reference evidence="1" key="1">
    <citation type="journal article" date="2022" name="Res Sq">
        <title>Evolution of multicellular longitudinally dividing oral cavity symbionts (Neisseriaceae).</title>
        <authorList>
            <person name="Nyongesa S."/>
            <person name="Weber P."/>
            <person name="Bernet E."/>
            <person name="Pullido F."/>
            <person name="Nieckarz M."/>
            <person name="Delaby M."/>
            <person name="Nieves C."/>
            <person name="Viehboeck T."/>
            <person name="Krause N."/>
            <person name="Rivera-Millot A."/>
            <person name="Nakamura A."/>
            <person name="Vischer N."/>
            <person name="VanNieuwenhze M."/>
            <person name="Brun Y."/>
            <person name="Cava F."/>
            <person name="Bulgheresi S."/>
            <person name="Veyrier F."/>
        </authorList>
    </citation>
    <scope>NUCLEOTIDE SEQUENCE</scope>
    <source>
        <strain evidence="1">17694</strain>
    </source>
</reference>
<evidence type="ECO:0000313" key="2">
    <source>
        <dbReference type="Proteomes" id="UP000831534"/>
    </source>
</evidence>
<dbReference type="AlphaFoldDB" id="A0A8T9MVU2"/>
<dbReference type="EMBL" id="CP091521">
    <property type="protein sequence ID" value="UOP05244.1"/>
    <property type="molecule type" value="Genomic_DNA"/>
</dbReference>
<dbReference type="Proteomes" id="UP000831534">
    <property type="component" value="Chromosome"/>
</dbReference>
<dbReference type="GO" id="GO:0016829">
    <property type="term" value="F:lyase activity"/>
    <property type="evidence" value="ECO:0007669"/>
    <property type="project" value="UniProtKB-KW"/>
</dbReference>
<name>A0A8T9MVU2_9NEIS</name>
<dbReference type="Gene3D" id="3.40.1410.10">
    <property type="entry name" value="Chorismate lyase-like"/>
    <property type="match status" value="1"/>
</dbReference>
<accession>A0A8T9MVU2</accession>